<evidence type="ECO:0000256" key="4">
    <source>
        <dbReference type="ARBA" id="ARBA00022617"/>
    </source>
</evidence>
<keyword evidence="8 11" id="KW-1133">Transmembrane helix</keyword>
<organism evidence="13 14">
    <name type="scientific">Tetrabaena socialis</name>
    <dbReference type="NCBI Taxonomy" id="47790"/>
    <lineage>
        <taxon>Eukaryota</taxon>
        <taxon>Viridiplantae</taxon>
        <taxon>Chlorophyta</taxon>
        <taxon>core chlorophytes</taxon>
        <taxon>Chlorophyceae</taxon>
        <taxon>CS clade</taxon>
        <taxon>Chlamydomonadales</taxon>
        <taxon>Tetrabaenaceae</taxon>
        <taxon>Tetrabaena</taxon>
    </lineage>
</organism>
<gene>
    <name evidence="13" type="ORF">TSOC_013803</name>
</gene>
<keyword evidence="10 11" id="KW-0472">Membrane</keyword>
<comment type="subcellular location">
    <subcellularLocation>
        <location evidence="2">Membrane</location>
        <topology evidence="2">Multi-pass membrane protein</topology>
    </subcellularLocation>
</comment>
<evidence type="ECO:0000256" key="8">
    <source>
        <dbReference type="ARBA" id="ARBA00022989"/>
    </source>
</evidence>
<accession>A0A2J7ZJE0</accession>
<feature type="transmembrane region" description="Helical" evidence="11">
    <location>
        <begin position="112"/>
        <end position="132"/>
    </location>
</feature>
<evidence type="ECO:0000256" key="3">
    <source>
        <dbReference type="ARBA" id="ARBA00022448"/>
    </source>
</evidence>
<dbReference type="GO" id="GO:0016491">
    <property type="term" value="F:oxidoreductase activity"/>
    <property type="evidence" value="ECO:0007669"/>
    <property type="project" value="InterPro"/>
</dbReference>
<dbReference type="EMBL" id="PGGS01001457">
    <property type="protein sequence ID" value="PNH00376.1"/>
    <property type="molecule type" value="Genomic_DNA"/>
</dbReference>
<evidence type="ECO:0000256" key="6">
    <source>
        <dbReference type="ARBA" id="ARBA00022723"/>
    </source>
</evidence>
<dbReference type="GO" id="GO:0046872">
    <property type="term" value="F:metal ion binding"/>
    <property type="evidence" value="ECO:0007669"/>
    <property type="project" value="UniProtKB-KW"/>
</dbReference>
<dbReference type="InterPro" id="IPR043205">
    <property type="entry name" value="CYB561/CYBRD1-like"/>
</dbReference>
<protein>
    <recommendedName>
        <fullName evidence="12">Cytochrome b561 domain-containing protein</fullName>
    </recommendedName>
</protein>
<keyword evidence="4" id="KW-0349">Heme</keyword>
<evidence type="ECO:0000313" key="14">
    <source>
        <dbReference type="Proteomes" id="UP000236333"/>
    </source>
</evidence>
<keyword evidence="5 11" id="KW-0812">Transmembrane</keyword>
<evidence type="ECO:0000256" key="1">
    <source>
        <dbReference type="ARBA" id="ARBA00001970"/>
    </source>
</evidence>
<name>A0A2J7ZJE0_9CHLO</name>
<dbReference type="InterPro" id="IPR006593">
    <property type="entry name" value="Cyt_b561/ferric_Rdtase_TM"/>
</dbReference>
<sequence length="196" mass="20959">MRQDDVQCTSCYPPPRPPGCQVEAFAIPDHILRAPIGLGGNGGGGPPPDIYREYLTAAGFEAVSAGAEGHVGGRTRCSELMTLGFVVFMAEALLSYQAPLHPGLARPERKRVHWVCNTVALCCCGLGLLAVLQSHRLKLPVPMADWYSPHSYLGLTALGLAAVQGRGRGRGQDLDQELGQDQGRVLLLKRGQTPAH</sequence>
<evidence type="ECO:0000259" key="12">
    <source>
        <dbReference type="PROSITE" id="PS50939"/>
    </source>
</evidence>
<dbReference type="OrthoDB" id="907479at2759"/>
<evidence type="ECO:0000256" key="2">
    <source>
        <dbReference type="ARBA" id="ARBA00004141"/>
    </source>
</evidence>
<dbReference type="PROSITE" id="PS50939">
    <property type="entry name" value="CYTOCHROME_B561"/>
    <property type="match status" value="1"/>
</dbReference>
<dbReference type="CDD" id="cd08554">
    <property type="entry name" value="Cyt_b561"/>
    <property type="match status" value="1"/>
</dbReference>
<evidence type="ECO:0000256" key="7">
    <source>
        <dbReference type="ARBA" id="ARBA00022982"/>
    </source>
</evidence>
<evidence type="ECO:0000256" key="9">
    <source>
        <dbReference type="ARBA" id="ARBA00023004"/>
    </source>
</evidence>
<dbReference type="Proteomes" id="UP000236333">
    <property type="component" value="Unassembled WGS sequence"/>
</dbReference>
<keyword evidence="14" id="KW-1185">Reference proteome</keyword>
<comment type="caution">
    <text evidence="13">The sequence shown here is derived from an EMBL/GenBank/DDBJ whole genome shotgun (WGS) entry which is preliminary data.</text>
</comment>
<feature type="domain" description="Cytochrome b561" evidence="12">
    <location>
        <begin position="44"/>
        <end position="196"/>
    </location>
</feature>
<dbReference type="Gene3D" id="1.20.120.1770">
    <property type="match status" value="1"/>
</dbReference>
<dbReference type="SMART" id="SM00665">
    <property type="entry name" value="B561"/>
    <property type="match status" value="1"/>
</dbReference>
<dbReference type="Pfam" id="PF03188">
    <property type="entry name" value="Cytochrom_B561"/>
    <property type="match status" value="1"/>
</dbReference>
<evidence type="ECO:0000256" key="10">
    <source>
        <dbReference type="ARBA" id="ARBA00023136"/>
    </source>
</evidence>
<evidence type="ECO:0000313" key="13">
    <source>
        <dbReference type="EMBL" id="PNH00376.1"/>
    </source>
</evidence>
<reference evidence="13 14" key="1">
    <citation type="journal article" date="2017" name="Mol. Biol. Evol.">
        <title>The 4-celled Tetrabaena socialis nuclear genome reveals the essential components for genetic control of cell number at the origin of multicellularity in the volvocine lineage.</title>
        <authorList>
            <person name="Featherston J."/>
            <person name="Arakaki Y."/>
            <person name="Hanschen E.R."/>
            <person name="Ferris P.J."/>
            <person name="Michod R.E."/>
            <person name="Olson B.J.S.C."/>
            <person name="Nozaki H."/>
            <person name="Durand P.M."/>
        </authorList>
    </citation>
    <scope>NUCLEOTIDE SEQUENCE [LARGE SCALE GENOMIC DNA]</scope>
    <source>
        <strain evidence="13 14">NIES-571</strain>
    </source>
</reference>
<keyword evidence="3" id="KW-0813">Transport</keyword>
<keyword evidence="6" id="KW-0479">Metal-binding</keyword>
<dbReference type="GO" id="GO:0016020">
    <property type="term" value="C:membrane"/>
    <property type="evidence" value="ECO:0007669"/>
    <property type="project" value="UniProtKB-SubCell"/>
</dbReference>
<dbReference type="AlphaFoldDB" id="A0A2J7ZJE0"/>
<proteinExistence type="predicted"/>
<keyword evidence="9" id="KW-0408">Iron</keyword>
<comment type="cofactor">
    <cofactor evidence="1">
        <name>heme b</name>
        <dbReference type="ChEBI" id="CHEBI:60344"/>
    </cofactor>
</comment>
<dbReference type="PANTHER" id="PTHR10106">
    <property type="entry name" value="CYTOCHROME B561-RELATED"/>
    <property type="match status" value="1"/>
</dbReference>
<evidence type="ECO:0000256" key="11">
    <source>
        <dbReference type="SAM" id="Phobius"/>
    </source>
</evidence>
<evidence type="ECO:0000256" key="5">
    <source>
        <dbReference type="ARBA" id="ARBA00022692"/>
    </source>
</evidence>
<keyword evidence="7" id="KW-0249">Electron transport</keyword>
<dbReference type="PANTHER" id="PTHR10106:SF0">
    <property type="entry name" value="LD36721P"/>
    <property type="match status" value="1"/>
</dbReference>